<dbReference type="Proteomes" id="UP000217790">
    <property type="component" value="Unassembled WGS sequence"/>
</dbReference>
<sequence length="51" mass="5913">MRSSGISWVWLAPMKLSFESFGNFSALHLLKAKFIKEEQLIMHCDKCLQVL</sequence>
<dbReference type="InParanoid" id="A0A2H3CCH4"/>
<evidence type="ECO:0000313" key="2">
    <source>
        <dbReference type="Proteomes" id="UP000217790"/>
    </source>
</evidence>
<protein>
    <submittedName>
        <fullName evidence="1">Uncharacterized protein</fullName>
    </submittedName>
</protein>
<reference evidence="2" key="1">
    <citation type="journal article" date="2017" name="Nat. Ecol. Evol.">
        <title>Genome expansion and lineage-specific genetic innovations in the forest pathogenic fungi Armillaria.</title>
        <authorList>
            <person name="Sipos G."/>
            <person name="Prasanna A.N."/>
            <person name="Walter M.C."/>
            <person name="O'Connor E."/>
            <person name="Balint B."/>
            <person name="Krizsan K."/>
            <person name="Kiss B."/>
            <person name="Hess J."/>
            <person name="Varga T."/>
            <person name="Slot J."/>
            <person name="Riley R."/>
            <person name="Boka B."/>
            <person name="Rigling D."/>
            <person name="Barry K."/>
            <person name="Lee J."/>
            <person name="Mihaltcheva S."/>
            <person name="LaButti K."/>
            <person name="Lipzen A."/>
            <person name="Waldron R."/>
            <person name="Moloney N.M."/>
            <person name="Sperisen C."/>
            <person name="Kredics L."/>
            <person name="Vagvoelgyi C."/>
            <person name="Patrignani A."/>
            <person name="Fitzpatrick D."/>
            <person name="Nagy I."/>
            <person name="Doyle S."/>
            <person name="Anderson J.B."/>
            <person name="Grigoriev I.V."/>
            <person name="Gueldener U."/>
            <person name="Muensterkoetter M."/>
            <person name="Nagy L.G."/>
        </authorList>
    </citation>
    <scope>NUCLEOTIDE SEQUENCE [LARGE SCALE GENOMIC DNA]</scope>
    <source>
        <strain evidence="2">Ar21-2</strain>
    </source>
</reference>
<organism evidence="1 2">
    <name type="scientific">Armillaria gallica</name>
    <name type="common">Bulbous honey fungus</name>
    <name type="synonym">Armillaria bulbosa</name>
    <dbReference type="NCBI Taxonomy" id="47427"/>
    <lineage>
        <taxon>Eukaryota</taxon>
        <taxon>Fungi</taxon>
        <taxon>Dikarya</taxon>
        <taxon>Basidiomycota</taxon>
        <taxon>Agaricomycotina</taxon>
        <taxon>Agaricomycetes</taxon>
        <taxon>Agaricomycetidae</taxon>
        <taxon>Agaricales</taxon>
        <taxon>Marasmiineae</taxon>
        <taxon>Physalacriaceae</taxon>
        <taxon>Armillaria</taxon>
    </lineage>
</organism>
<dbReference type="EMBL" id="KZ293740">
    <property type="protein sequence ID" value="PBK80779.1"/>
    <property type="molecule type" value="Genomic_DNA"/>
</dbReference>
<accession>A0A2H3CCH4</accession>
<proteinExistence type="predicted"/>
<gene>
    <name evidence="1" type="ORF">ARMGADRAFT_1020703</name>
</gene>
<name>A0A2H3CCH4_ARMGA</name>
<keyword evidence="2" id="KW-1185">Reference proteome</keyword>
<dbReference type="AlphaFoldDB" id="A0A2H3CCH4"/>
<evidence type="ECO:0000313" key="1">
    <source>
        <dbReference type="EMBL" id="PBK80779.1"/>
    </source>
</evidence>